<dbReference type="InterPro" id="IPR016181">
    <property type="entry name" value="Acyl_CoA_acyltransferase"/>
</dbReference>
<dbReference type="PANTHER" id="PTHR20531">
    <property type="entry name" value="N-ALPHA-ACETYLTRANSFERASE 40"/>
    <property type="match status" value="1"/>
</dbReference>
<comment type="similarity">
    <text evidence="3">Belongs to the acetyltransferase family. NAA40 subfamily.</text>
</comment>
<gene>
    <name evidence="13" type="ORF">H0H81_007500</name>
</gene>
<evidence type="ECO:0000256" key="5">
    <source>
        <dbReference type="ARBA" id="ARBA00015043"/>
    </source>
</evidence>
<evidence type="ECO:0000256" key="1">
    <source>
        <dbReference type="ARBA" id="ARBA00004123"/>
    </source>
</evidence>
<evidence type="ECO:0000313" key="14">
    <source>
        <dbReference type="Proteomes" id="UP000717328"/>
    </source>
</evidence>
<dbReference type="EC" id="2.3.1.257" evidence="4"/>
<dbReference type="AlphaFoldDB" id="A0A9P7KIP4"/>
<dbReference type="GO" id="GO:0043998">
    <property type="term" value="F:histone H2A acetyltransferase activity"/>
    <property type="evidence" value="ECO:0007669"/>
    <property type="project" value="InterPro"/>
</dbReference>
<reference evidence="13" key="1">
    <citation type="submission" date="2021-02" db="EMBL/GenBank/DDBJ databases">
        <authorList>
            <person name="Nieuwenhuis M."/>
            <person name="Van De Peppel L.J.J."/>
        </authorList>
    </citation>
    <scope>NUCLEOTIDE SEQUENCE</scope>
    <source>
        <strain evidence="13">D49</strain>
    </source>
</reference>
<dbReference type="PROSITE" id="PS51186">
    <property type="entry name" value="GNAT"/>
    <property type="match status" value="1"/>
</dbReference>
<dbReference type="InterPro" id="IPR039949">
    <property type="entry name" value="NAA40"/>
</dbReference>
<dbReference type="CDD" id="cd04301">
    <property type="entry name" value="NAT_SF"/>
    <property type="match status" value="1"/>
</dbReference>
<comment type="caution">
    <text evidence="13">The sequence shown here is derived from an EMBL/GenBank/DDBJ whole genome shotgun (WGS) entry which is preliminary data.</text>
</comment>
<protein>
    <recommendedName>
        <fullName evidence="5">N-alpha-acetyltransferase 40</fullName>
        <ecNumber evidence="4">2.3.1.257</ecNumber>
    </recommendedName>
</protein>
<evidence type="ECO:0000256" key="2">
    <source>
        <dbReference type="ARBA" id="ARBA00004496"/>
    </source>
</evidence>
<keyword evidence="9" id="KW-0012">Acyltransferase</keyword>
<proteinExistence type="inferred from homology"/>
<dbReference type="SUPFAM" id="SSF55729">
    <property type="entry name" value="Acyl-CoA N-acyltransferases (Nat)"/>
    <property type="match status" value="1"/>
</dbReference>
<evidence type="ECO:0000256" key="7">
    <source>
        <dbReference type="ARBA" id="ARBA00022679"/>
    </source>
</evidence>
<comment type="subcellular location">
    <subcellularLocation>
        <location evidence="2">Cytoplasm</location>
    </subcellularLocation>
    <subcellularLocation>
        <location evidence="1">Nucleus</location>
    </subcellularLocation>
</comment>
<dbReference type="GO" id="GO:0010485">
    <property type="term" value="F:histone H4 acetyltransferase activity"/>
    <property type="evidence" value="ECO:0007669"/>
    <property type="project" value="InterPro"/>
</dbReference>
<evidence type="ECO:0000256" key="6">
    <source>
        <dbReference type="ARBA" id="ARBA00022490"/>
    </source>
</evidence>
<evidence type="ECO:0000256" key="4">
    <source>
        <dbReference type="ARBA" id="ARBA00012950"/>
    </source>
</evidence>
<dbReference type="GO" id="GO:0005737">
    <property type="term" value="C:cytoplasm"/>
    <property type="evidence" value="ECO:0007669"/>
    <property type="project" value="UniProtKB-SubCell"/>
</dbReference>
<keyword evidence="8" id="KW-0539">Nucleus</keyword>
<organism evidence="13 14">
    <name type="scientific">Sphagnurus paluster</name>
    <dbReference type="NCBI Taxonomy" id="117069"/>
    <lineage>
        <taxon>Eukaryota</taxon>
        <taxon>Fungi</taxon>
        <taxon>Dikarya</taxon>
        <taxon>Basidiomycota</taxon>
        <taxon>Agaricomycotina</taxon>
        <taxon>Agaricomycetes</taxon>
        <taxon>Agaricomycetidae</taxon>
        <taxon>Agaricales</taxon>
        <taxon>Tricholomatineae</taxon>
        <taxon>Lyophyllaceae</taxon>
        <taxon>Sphagnurus</taxon>
    </lineage>
</organism>
<evidence type="ECO:0000256" key="3">
    <source>
        <dbReference type="ARBA" id="ARBA00008870"/>
    </source>
</evidence>
<dbReference type="PANTHER" id="PTHR20531:SF1">
    <property type="entry name" value="N-ALPHA-ACETYLTRANSFERASE 40"/>
    <property type="match status" value="1"/>
</dbReference>
<keyword evidence="7" id="KW-0808">Transferase</keyword>
<evidence type="ECO:0000256" key="9">
    <source>
        <dbReference type="ARBA" id="ARBA00023315"/>
    </source>
</evidence>
<accession>A0A9P7KIP4</accession>
<name>A0A9P7KIP4_9AGAR</name>
<dbReference type="InterPro" id="IPR000182">
    <property type="entry name" value="GNAT_dom"/>
</dbReference>
<keyword evidence="14" id="KW-1185">Reference proteome</keyword>
<dbReference type="EMBL" id="JABCKI010000020">
    <property type="protein sequence ID" value="KAG5654086.1"/>
    <property type="molecule type" value="Genomic_DNA"/>
</dbReference>
<dbReference type="GO" id="GO:0005634">
    <property type="term" value="C:nucleus"/>
    <property type="evidence" value="ECO:0007669"/>
    <property type="project" value="UniProtKB-SubCell"/>
</dbReference>
<dbReference type="GO" id="GO:1990189">
    <property type="term" value="F:protein N-terminal-serine acetyltransferase activity"/>
    <property type="evidence" value="ECO:0007669"/>
    <property type="project" value="UniProtKB-EC"/>
</dbReference>
<evidence type="ECO:0000256" key="8">
    <source>
        <dbReference type="ARBA" id="ARBA00023242"/>
    </source>
</evidence>
<evidence type="ECO:0000256" key="10">
    <source>
        <dbReference type="ARBA" id="ARBA00047821"/>
    </source>
</evidence>
<sequence>MSVSSLVRKANKNIEASSAQLLNIVAALDFTTTFVDYLGQLRELGSKKEKDAIWMLFKENMQKLKSSFGWDPKSKMEELFNPMSRFLLIESDDQLIAFSMFRFESEEGEDVLYCYDLQIQRLQQRNGLGSFLIQALVAIATAWRMEKVVLTVFKANHSAIKFYEASGYDVRM</sequence>
<comment type="catalytic activity">
    <reaction evidence="11">
        <text>N-terminal L-seryl-[histone H4] + acetyl-CoA = N-terminal N(alpha)-acetyl-L-seryl-[histone H4] + CoA + H(+)</text>
        <dbReference type="Rhea" id="RHEA:50596"/>
        <dbReference type="Rhea" id="RHEA-COMP:12740"/>
        <dbReference type="Rhea" id="RHEA-COMP:12743"/>
        <dbReference type="ChEBI" id="CHEBI:15378"/>
        <dbReference type="ChEBI" id="CHEBI:57287"/>
        <dbReference type="ChEBI" id="CHEBI:57288"/>
        <dbReference type="ChEBI" id="CHEBI:64738"/>
        <dbReference type="ChEBI" id="CHEBI:83690"/>
        <dbReference type="EC" id="2.3.1.257"/>
    </reaction>
</comment>
<comment type="catalytic activity">
    <reaction evidence="10">
        <text>N-terminal L-seryl-[histone H2A] + acetyl-CoA = N-terminal N(alpha)-acetyl-L-seryl-[histone H2A] + CoA + H(+)</text>
        <dbReference type="Rhea" id="RHEA:50600"/>
        <dbReference type="Rhea" id="RHEA-COMP:12742"/>
        <dbReference type="Rhea" id="RHEA-COMP:12744"/>
        <dbReference type="ChEBI" id="CHEBI:15378"/>
        <dbReference type="ChEBI" id="CHEBI:57287"/>
        <dbReference type="ChEBI" id="CHEBI:57288"/>
        <dbReference type="ChEBI" id="CHEBI:64738"/>
        <dbReference type="ChEBI" id="CHEBI:83690"/>
        <dbReference type="EC" id="2.3.1.257"/>
    </reaction>
</comment>
<dbReference type="OrthoDB" id="424551at2759"/>
<dbReference type="Proteomes" id="UP000717328">
    <property type="component" value="Unassembled WGS sequence"/>
</dbReference>
<evidence type="ECO:0000256" key="11">
    <source>
        <dbReference type="ARBA" id="ARBA00049524"/>
    </source>
</evidence>
<dbReference type="Pfam" id="PF00583">
    <property type="entry name" value="Acetyltransf_1"/>
    <property type="match status" value="1"/>
</dbReference>
<reference evidence="13" key="2">
    <citation type="submission" date="2021-10" db="EMBL/GenBank/DDBJ databases">
        <title>Phylogenomics reveals ancestral predisposition of the termite-cultivated fungus Termitomyces towards a domesticated lifestyle.</title>
        <authorList>
            <person name="Auxier B."/>
            <person name="Grum-Grzhimaylo A."/>
            <person name="Cardenas M.E."/>
            <person name="Lodge J.D."/>
            <person name="Laessoe T."/>
            <person name="Pedersen O."/>
            <person name="Smith M.E."/>
            <person name="Kuyper T.W."/>
            <person name="Franco-Molano E.A."/>
            <person name="Baroni T.J."/>
            <person name="Aanen D.K."/>
        </authorList>
    </citation>
    <scope>NUCLEOTIDE SEQUENCE</scope>
    <source>
        <strain evidence="13">D49</strain>
    </source>
</reference>
<keyword evidence="6" id="KW-0963">Cytoplasm</keyword>
<evidence type="ECO:0000259" key="12">
    <source>
        <dbReference type="PROSITE" id="PS51186"/>
    </source>
</evidence>
<dbReference type="Gene3D" id="3.40.630.30">
    <property type="match status" value="1"/>
</dbReference>
<evidence type="ECO:0000313" key="13">
    <source>
        <dbReference type="EMBL" id="KAG5654086.1"/>
    </source>
</evidence>
<feature type="domain" description="N-acetyltransferase" evidence="12">
    <location>
        <begin position="39"/>
        <end position="172"/>
    </location>
</feature>